<organism evidence="1">
    <name type="scientific">Schistocephalus solidus</name>
    <name type="common">Tapeworm</name>
    <dbReference type="NCBI Taxonomy" id="70667"/>
    <lineage>
        <taxon>Eukaryota</taxon>
        <taxon>Metazoa</taxon>
        <taxon>Spiralia</taxon>
        <taxon>Lophotrochozoa</taxon>
        <taxon>Platyhelminthes</taxon>
        <taxon>Cestoda</taxon>
        <taxon>Eucestoda</taxon>
        <taxon>Diphyllobothriidea</taxon>
        <taxon>Diphyllobothriidae</taxon>
        <taxon>Schistocephalus</taxon>
    </lineage>
</organism>
<gene>
    <name evidence="1" type="ORF">TR88057</name>
</gene>
<dbReference type="AlphaFoldDB" id="A0A0X3PPE6"/>
<protein>
    <recommendedName>
        <fullName evidence="2">FAR1 domain-containing protein</fullName>
    </recommendedName>
</protein>
<dbReference type="EMBL" id="GEEE01011428">
    <property type="protein sequence ID" value="JAP51797.1"/>
    <property type="molecule type" value="Transcribed_RNA"/>
</dbReference>
<evidence type="ECO:0008006" key="2">
    <source>
        <dbReference type="Google" id="ProtNLM"/>
    </source>
</evidence>
<proteinExistence type="predicted"/>
<reference evidence="1" key="1">
    <citation type="submission" date="2016-01" db="EMBL/GenBank/DDBJ databases">
        <title>Reference transcriptome for the parasite Schistocephalus solidus: insights into the molecular evolution of parasitism.</title>
        <authorList>
            <person name="Hebert F.O."/>
            <person name="Grambauer S."/>
            <person name="Barber I."/>
            <person name="Landry C.R."/>
            <person name="Aubin-Horth N."/>
        </authorList>
    </citation>
    <scope>NUCLEOTIDE SEQUENCE</scope>
</reference>
<evidence type="ECO:0000313" key="1">
    <source>
        <dbReference type="EMBL" id="JAP51797.1"/>
    </source>
</evidence>
<accession>A0A0X3PPE6</accession>
<name>A0A0X3PPE6_SCHSO</name>
<sequence>MLTVCSLSSQLPIATETQYIHTGLILYFRTLWLQFWCFHMDSTEQFFKTFVSMSFHSYDELKQRVSEFERLTGLCYKMRRSNKFDRRYSAHERELLQYKALTFACKNYLRRENPCKSILDVRAVGDLLTVTRICMIHNHEVEEKKHYRGLLSRVLVPLSLSLGFLLGPSETDTT</sequence>
<feature type="non-terminal residue" evidence="1">
    <location>
        <position position="174"/>
    </location>
</feature>